<organism evidence="1 2">
    <name type="scientific">Comamonas testosteroni</name>
    <name type="common">Pseudomonas testosteroni</name>
    <dbReference type="NCBI Taxonomy" id="285"/>
    <lineage>
        <taxon>Bacteria</taxon>
        <taxon>Pseudomonadati</taxon>
        <taxon>Pseudomonadota</taxon>
        <taxon>Betaproteobacteria</taxon>
        <taxon>Burkholderiales</taxon>
        <taxon>Comamonadaceae</taxon>
        <taxon>Comamonas</taxon>
    </lineage>
</organism>
<accession>A0A096FC25</accession>
<proteinExistence type="predicted"/>
<dbReference type="InterPro" id="IPR003615">
    <property type="entry name" value="HNH_nuc"/>
</dbReference>
<sequence length="309" mass="35493">MAISDVDFKVLWGRAAGFCSNPDCLDDLTIVIKTKNYNIGEMAHIIAKKENGPRGIKGVSDDSYHNLILLCPTCHTHIDKAPKGTFTEDEILQWKEGAEKRRSSGFSLSEKFLLEDIFELAYNAFHLQNNVNCLKDKRYILDENWFKFLFQCVNRIKFHSKPLGKFDVFSEEIEHAYECLQAYGKNSENSHSALWYAVCKLNGKIKREFTKDKEKKVVYFSESMANFIYFDLLREDALASTFSMSDSQKNKIFSECELVKDIFLDAAVRISEDSKDVDGIKRLVENYSDDERHDAIYKAAAHVVNKIGI</sequence>
<protein>
    <recommendedName>
        <fullName evidence="3">HNH endonuclease</fullName>
    </recommendedName>
</protein>
<dbReference type="EMBL" id="AWOR01000056">
    <property type="protein sequence ID" value="KGH27926.1"/>
    <property type="molecule type" value="Genomic_DNA"/>
</dbReference>
<dbReference type="Proteomes" id="UP000029553">
    <property type="component" value="Unassembled WGS sequence"/>
</dbReference>
<reference evidence="1 2" key="1">
    <citation type="submission" date="2013-09" db="EMBL/GenBank/DDBJ databases">
        <title>High correlation between genotypes and phenotypes of environmental bacteria Comamonas testosteroni strains.</title>
        <authorList>
            <person name="Liu L."/>
            <person name="Zhu W."/>
            <person name="Xia X."/>
            <person name="Xu B."/>
            <person name="Luo M."/>
            <person name="Wang G."/>
        </authorList>
    </citation>
    <scope>NUCLEOTIDE SEQUENCE [LARGE SCALE GENOMIC DNA]</scope>
    <source>
        <strain evidence="1 2">JL40</strain>
    </source>
</reference>
<evidence type="ECO:0000313" key="2">
    <source>
        <dbReference type="Proteomes" id="UP000029553"/>
    </source>
</evidence>
<dbReference type="AlphaFoldDB" id="A0A096FC25"/>
<evidence type="ECO:0000313" key="1">
    <source>
        <dbReference type="EMBL" id="KGH27926.1"/>
    </source>
</evidence>
<dbReference type="CDD" id="cd00085">
    <property type="entry name" value="HNHc"/>
    <property type="match status" value="1"/>
</dbReference>
<gene>
    <name evidence="1" type="ORF">P353_16830</name>
</gene>
<comment type="caution">
    <text evidence="1">The sequence shown here is derived from an EMBL/GenBank/DDBJ whole genome shotgun (WGS) entry which is preliminary data.</text>
</comment>
<evidence type="ECO:0008006" key="3">
    <source>
        <dbReference type="Google" id="ProtNLM"/>
    </source>
</evidence>
<name>A0A096FC25_COMTE</name>